<feature type="compositionally biased region" description="Basic and acidic residues" evidence="1">
    <location>
        <begin position="57"/>
        <end position="69"/>
    </location>
</feature>
<protein>
    <submittedName>
        <fullName evidence="3">Uncharacterized protein isoform X1</fullName>
    </submittedName>
</protein>
<reference evidence="3" key="1">
    <citation type="submission" date="2025-08" db="UniProtKB">
        <authorList>
            <consortium name="RefSeq"/>
        </authorList>
    </citation>
    <scope>IDENTIFICATION</scope>
    <source>
        <tissue evidence="3">Blood</tissue>
    </source>
</reference>
<evidence type="ECO:0000256" key="1">
    <source>
        <dbReference type="SAM" id="MobiDB-lite"/>
    </source>
</evidence>
<proteinExistence type="predicted"/>
<organism evidence="2 3">
    <name type="scientific">Equus przewalskii</name>
    <name type="common">Przewalski's horse</name>
    <name type="synonym">Equus caballus przewalskii</name>
    <dbReference type="NCBI Taxonomy" id="9798"/>
    <lineage>
        <taxon>Eukaryota</taxon>
        <taxon>Metazoa</taxon>
        <taxon>Chordata</taxon>
        <taxon>Craniata</taxon>
        <taxon>Vertebrata</taxon>
        <taxon>Euteleostomi</taxon>
        <taxon>Mammalia</taxon>
        <taxon>Eutheria</taxon>
        <taxon>Laurasiatheria</taxon>
        <taxon>Perissodactyla</taxon>
        <taxon>Equidae</taxon>
        <taxon>Equus</taxon>
    </lineage>
</organism>
<dbReference type="GeneID" id="139075073"/>
<accession>A0ABM4KAT3</accession>
<dbReference type="Proteomes" id="UP001652662">
    <property type="component" value="Chromosome 13"/>
</dbReference>
<keyword evidence="2" id="KW-1185">Reference proteome</keyword>
<gene>
    <name evidence="3" type="primary">LOC139075073</name>
</gene>
<sequence length="133" mass="14335">MVWPPYPGCKEPYLDQTPREARALAGGSHPYISDIGGARTPERCLLRTRGQAAGALETERLPELLDRRQRFPHSVTFPEDSGEHGGEIGPSSGSHPQTANNQGHFPPPQPDCAPPGQGLVPSPLGTSKTHWGR</sequence>
<dbReference type="RefSeq" id="XP_070425307.1">
    <property type="nucleotide sequence ID" value="XM_070569206.1"/>
</dbReference>
<evidence type="ECO:0000313" key="2">
    <source>
        <dbReference type="Proteomes" id="UP001652662"/>
    </source>
</evidence>
<feature type="region of interest" description="Disordered" evidence="1">
    <location>
        <begin position="57"/>
        <end position="133"/>
    </location>
</feature>
<name>A0ABM4KAT3_EQUPR</name>
<feature type="compositionally biased region" description="Polar residues" evidence="1">
    <location>
        <begin position="124"/>
        <end position="133"/>
    </location>
</feature>
<feature type="compositionally biased region" description="Polar residues" evidence="1">
    <location>
        <begin position="91"/>
        <end position="103"/>
    </location>
</feature>
<evidence type="ECO:0000313" key="3">
    <source>
        <dbReference type="RefSeq" id="XP_070425307.1"/>
    </source>
</evidence>